<keyword evidence="2" id="KW-1185">Reference proteome</keyword>
<dbReference type="Proteomes" id="UP000092993">
    <property type="component" value="Unassembled WGS sequence"/>
</dbReference>
<accession>A0A1C7MML6</accession>
<proteinExistence type="predicted"/>
<dbReference type="EMBL" id="LUGG01000003">
    <property type="protein sequence ID" value="OBZ76224.1"/>
    <property type="molecule type" value="Genomic_DNA"/>
</dbReference>
<gene>
    <name evidence="1" type="ORF">A0H81_03392</name>
</gene>
<evidence type="ECO:0000313" key="1">
    <source>
        <dbReference type="EMBL" id="OBZ76224.1"/>
    </source>
</evidence>
<evidence type="ECO:0000313" key="2">
    <source>
        <dbReference type="Proteomes" id="UP000092993"/>
    </source>
</evidence>
<comment type="caution">
    <text evidence="1">The sequence shown here is derived from an EMBL/GenBank/DDBJ whole genome shotgun (WGS) entry which is preliminary data.</text>
</comment>
<sequence length="147" mass="16379">MLPNIIRVIVAAARHLPIRAALSETRVIILHIHLFLLSAAACLKAWIQGTIPGMHTASHHIHSSREDTCVFPCAMFWSSAPQSNDLPFGRRINDSLSYFLRRPDAGRQSRFSISHHEKARAPWWEDVDKPAASAVLFPLSPVSVSLP</sequence>
<dbReference type="AlphaFoldDB" id="A0A1C7MML6"/>
<reference evidence="1 2" key="1">
    <citation type="submission" date="2016-03" db="EMBL/GenBank/DDBJ databases">
        <title>Whole genome sequencing of Grifola frondosa 9006-11.</title>
        <authorList>
            <person name="Min B."/>
            <person name="Park H."/>
            <person name="Kim J.-G."/>
            <person name="Cho H."/>
            <person name="Oh Y.-L."/>
            <person name="Kong W.-S."/>
            <person name="Choi I.-G."/>
        </authorList>
    </citation>
    <scope>NUCLEOTIDE SEQUENCE [LARGE SCALE GENOMIC DNA]</scope>
    <source>
        <strain evidence="1 2">9006-11</strain>
    </source>
</reference>
<name>A0A1C7MML6_GRIFR</name>
<protein>
    <submittedName>
        <fullName evidence="1">Uncharacterized protein</fullName>
    </submittedName>
</protein>
<organism evidence="1 2">
    <name type="scientific">Grifola frondosa</name>
    <name type="common">Maitake</name>
    <name type="synonym">Polyporus frondosus</name>
    <dbReference type="NCBI Taxonomy" id="5627"/>
    <lineage>
        <taxon>Eukaryota</taxon>
        <taxon>Fungi</taxon>
        <taxon>Dikarya</taxon>
        <taxon>Basidiomycota</taxon>
        <taxon>Agaricomycotina</taxon>
        <taxon>Agaricomycetes</taxon>
        <taxon>Polyporales</taxon>
        <taxon>Grifolaceae</taxon>
        <taxon>Grifola</taxon>
    </lineage>
</organism>